<evidence type="ECO:0000313" key="2">
    <source>
        <dbReference type="EMBL" id="OLP92656.1"/>
    </source>
</evidence>
<evidence type="ECO:0000313" key="3">
    <source>
        <dbReference type="Proteomes" id="UP000186817"/>
    </source>
</evidence>
<accession>A0A1Q9DBR8</accession>
<name>A0A1Q9DBR8_SYMMI</name>
<keyword evidence="3" id="KW-1185">Reference proteome</keyword>
<dbReference type="OrthoDB" id="418169at2759"/>
<gene>
    <name evidence="2" type="ORF">AK812_SmicGene25531</name>
</gene>
<dbReference type="GO" id="GO:0016616">
    <property type="term" value="F:oxidoreductase activity, acting on the CH-OH group of donors, NAD or NADP as acceptor"/>
    <property type="evidence" value="ECO:0007669"/>
    <property type="project" value="TreeGrafter"/>
</dbReference>
<dbReference type="EMBL" id="LSRX01000612">
    <property type="protein sequence ID" value="OLP92656.1"/>
    <property type="molecule type" value="Genomic_DNA"/>
</dbReference>
<feature type="region of interest" description="Disordered" evidence="1">
    <location>
        <begin position="374"/>
        <end position="400"/>
    </location>
</feature>
<dbReference type="AlphaFoldDB" id="A0A1Q9DBR8"/>
<dbReference type="InterPro" id="IPR050988">
    <property type="entry name" value="Mannitol_DH/Oxidoreductase"/>
</dbReference>
<feature type="region of interest" description="Disordered" evidence="1">
    <location>
        <begin position="226"/>
        <end position="247"/>
    </location>
</feature>
<dbReference type="PANTHER" id="PTHR43362:SF1">
    <property type="entry name" value="MANNITOL DEHYDROGENASE 2-RELATED"/>
    <property type="match status" value="1"/>
</dbReference>
<organism evidence="2 3">
    <name type="scientific">Symbiodinium microadriaticum</name>
    <name type="common">Dinoflagellate</name>
    <name type="synonym">Zooxanthella microadriatica</name>
    <dbReference type="NCBI Taxonomy" id="2951"/>
    <lineage>
        <taxon>Eukaryota</taxon>
        <taxon>Sar</taxon>
        <taxon>Alveolata</taxon>
        <taxon>Dinophyceae</taxon>
        <taxon>Suessiales</taxon>
        <taxon>Symbiodiniaceae</taxon>
        <taxon>Symbiodinium</taxon>
    </lineage>
</organism>
<dbReference type="Proteomes" id="UP000186817">
    <property type="component" value="Unassembled WGS sequence"/>
</dbReference>
<comment type="caution">
    <text evidence="2">The sequence shown here is derived from an EMBL/GenBank/DDBJ whole genome shotgun (WGS) entry which is preliminary data.</text>
</comment>
<reference evidence="2 3" key="1">
    <citation type="submission" date="2016-02" db="EMBL/GenBank/DDBJ databases">
        <title>Genome analysis of coral dinoflagellate symbionts highlights evolutionary adaptations to a symbiotic lifestyle.</title>
        <authorList>
            <person name="Aranda M."/>
            <person name="Li Y."/>
            <person name="Liew Y.J."/>
            <person name="Baumgarten S."/>
            <person name="Simakov O."/>
            <person name="Wilson M."/>
            <person name="Piel J."/>
            <person name="Ashoor H."/>
            <person name="Bougouffa S."/>
            <person name="Bajic V.B."/>
            <person name="Ryu T."/>
            <person name="Ravasi T."/>
            <person name="Bayer T."/>
            <person name="Micklem G."/>
            <person name="Kim H."/>
            <person name="Bhak J."/>
            <person name="Lajeunesse T.C."/>
            <person name="Voolstra C.R."/>
        </authorList>
    </citation>
    <scope>NUCLEOTIDE SEQUENCE [LARGE SCALE GENOMIC DNA]</scope>
    <source>
        <strain evidence="2 3">CCMP2467</strain>
    </source>
</reference>
<evidence type="ECO:0000256" key="1">
    <source>
        <dbReference type="SAM" id="MobiDB-lite"/>
    </source>
</evidence>
<proteinExistence type="predicted"/>
<protein>
    <submittedName>
        <fullName evidence="2">Uncharacterized protein</fullName>
    </submittedName>
</protein>
<sequence>MATSDPTITFQPLAEDAELFGKVVSVCIGTGRFLRAMLVPALSEIGGEVILAQTRGTAFPEYMAKRRPERTYEVDTVLQDGRVLTSLLPVAACGSLGRPEGRSAFMQLPRKLPNLAYIGLGLTEAGIEHNGRFRRITAMGFNRRAARHKSVLYLSAPWWWRRKWRRCLTSLAIKWSHGPGIEYEQQGSQMTELQGHLAAQTQRAEALEAVLQGLSQLLVQDAEDCETETRTPPSPNMVDSPTSGADEEIEPNRRAIANSLLKHLYAPVGANAKKKQEKFKPCHRSKSFLRMAMAPSPLTGGVCGIHGGVVGFLSCGEVVDVIEEWSGSEGTLFFKLARGWVFNKTCTGTFLSDWQNWRGPEHHKAWTANNRDHQQGSWWNGRDCGGDQESRSSSSWRGQEDKWAWDQKDRVGAMSSTSMQGTAKSPAVLAKVEKASWHRIGKTMMVGVELCVCV</sequence>
<dbReference type="PANTHER" id="PTHR43362">
    <property type="entry name" value="MANNITOL DEHYDROGENASE DSF1-RELATED"/>
    <property type="match status" value="1"/>
</dbReference>